<dbReference type="Proteomes" id="UP000199286">
    <property type="component" value="Unassembled WGS sequence"/>
</dbReference>
<evidence type="ECO:0000313" key="3">
    <source>
        <dbReference type="Proteomes" id="UP000199286"/>
    </source>
</evidence>
<protein>
    <submittedName>
        <fullName evidence="2">Uncharacterized protein</fullName>
    </submittedName>
</protein>
<dbReference type="EMBL" id="FNPF01000009">
    <property type="protein sequence ID" value="SDY50512.1"/>
    <property type="molecule type" value="Genomic_DNA"/>
</dbReference>
<accession>A0A1H3KE57</accession>
<evidence type="ECO:0000256" key="1">
    <source>
        <dbReference type="SAM" id="SignalP"/>
    </source>
</evidence>
<reference evidence="2 3" key="1">
    <citation type="submission" date="2016-10" db="EMBL/GenBank/DDBJ databases">
        <authorList>
            <person name="de Groot N.N."/>
        </authorList>
    </citation>
    <scope>NUCLEOTIDE SEQUENCE [LARGE SCALE GENOMIC DNA]</scope>
    <source>
        <strain evidence="2 3">DSM 26880</strain>
    </source>
</reference>
<gene>
    <name evidence="2" type="ORF">SAMN05444340_10988</name>
</gene>
<keyword evidence="3" id="KW-1185">Reference proteome</keyword>
<dbReference type="OrthoDB" id="7877172at2"/>
<evidence type="ECO:0000313" key="2">
    <source>
        <dbReference type="EMBL" id="SDY50512.1"/>
    </source>
</evidence>
<dbReference type="RefSeq" id="WP_089883701.1">
    <property type="nucleotide sequence ID" value="NZ_FNPF01000009.1"/>
</dbReference>
<feature type="chain" id="PRO_5011633284" evidence="1">
    <location>
        <begin position="24"/>
        <end position="75"/>
    </location>
</feature>
<keyword evidence="1" id="KW-0732">Signal</keyword>
<feature type="signal peptide" evidence="1">
    <location>
        <begin position="1"/>
        <end position="23"/>
    </location>
</feature>
<sequence length="75" mass="7794">MKRIIASALVAAAALGTATAAVAAPTQGQLNDIARYAPEADLSTLSEREVNVLLTVIHGGDSESEKRNAVRGYLD</sequence>
<name>A0A1H3KE57_9RHOB</name>
<organism evidence="2 3">
    <name type="scientific">Citreimonas salinaria</name>
    <dbReference type="NCBI Taxonomy" id="321339"/>
    <lineage>
        <taxon>Bacteria</taxon>
        <taxon>Pseudomonadati</taxon>
        <taxon>Pseudomonadota</taxon>
        <taxon>Alphaproteobacteria</taxon>
        <taxon>Rhodobacterales</taxon>
        <taxon>Roseobacteraceae</taxon>
        <taxon>Citreimonas</taxon>
    </lineage>
</organism>
<proteinExistence type="predicted"/>
<dbReference type="AlphaFoldDB" id="A0A1H3KE57"/>